<dbReference type="GO" id="GO:0003700">
    <property type="term" value="F:DNA-binding transcription factor activity"/>
    <property type="evidence" value="ECO:0007669"/>
    <property type="project" value="TreeGrafter"/>
</dbReference>
<evidence type="ECO:0000256" key="1">
    <source>
        <dbReference type="ARBA" id="ARBA00023125"/>
    </source>
</evidence>
<dbReference type="Pfam" id="PF00440">
    <property type="entry name" value="TetR_N"/>
    <property type="match status" value="1"/>
</dbReference>
<dbReference type="InterPro" id="IPR050109">
    <property type="entry name" value="HTH-type_TetR-like_transc_reg"/>
</dbReference>
<gene>
    <name evidence="3" type="ORF">UFOPK2754_00399</name>
    <name evidence="4" type="ORF">UFOPK3139_00141</name>
    <name evidence="5" type="ORF">UFOPK3543_00043</name>
    <name evidence="6" type="ORF">UFOPK3967_00198</name>
</gene>
<evidence type="ECO:0000313" key="3">
    <source>
        <dbReference type="EMBL" id="CAB4729804.1"/>
    </source>
</evidence>
<proteinExistence type="predicted"/>
<dbReference type="Pfam" id="PF17925">
    <property type="entry name" value="TetR_C_20"/>
    <property type="match status" value="1"/>
</dbReference>
<dbReference type="InterPro" id="IPR009057">
    <property type="entry name" value="Homeodomain-like_sf"/>
</dbReference>
<accession>A0A6J6S4N8</accession>
<dbReference type="AlphaFoldDB" id="A0A6J6S4N8"/>
<dbReference type="EMBL" id="CAEZYR010000008">
    <property type="protein sequence ID" value="CAB4729804.1"/>
    <property type="molecule type" value="Genomic_DNA"/>
</dbReference>
<dbReference type="EMBL" id="CAFABA010000003">
    <property type="protein sequence ID" value="CAB4813104.1"/>
    <property type="molecule type" value="Genomic_DNA"/>
</dbReference>
<evidence type="ECO:0000313" key="5">
    <source>
        <dbReference type="EMBL" id="CAB4888565.1"/>
    </source>
</evidence>
<dbReference type="InterPro" id="IPR001647">
    <property type="entry name" value="HTH_TetR"/>
</dbReference>
<evidence type="ECO:0000313" key="6">
    <source>
        <dbReference type="EMBL" id="CAB4978430.1"/>
    </source>
</evidence>
<protein>
    <submittedName>
        <fullName evidence="3">Unannotated protein</fullName>
    </submittedName>
</protein>
<dbReference type="PANTHER" id="PTHR30055">
    <property type="entry name" value="HTH-TYPE TRANSCRIPTIONAL REGULATOR RUTR"/>
    <property type="match status" value="1"/>
</dbReference>
<dbReference type="PROSITE" id="PS50977">
    <property type="entry name" value="HTH_TETR_2"/>
    <property type="match status" value="1"/>
</dbReference>
<feature type="domain" description="HTH tetR-type" evidence="2">
    <location>
        <begin position="1"/>
        <end position="50"/>
    </location>
</feature>
<keyword evidence="1" id="KW-0238">DNA-binding</keyword>
<reference evidence="3" key="1">
    <citation type="submission" date="2020-05" db="EMBL/GenBank/DDBJ databases">
        <authorList>
            <person name="Chiriac C."/>
            <person name="Salcher M."/>
            <person name="Ghai R."/>
            <person name="Kavagutti S V."/>
        </authorList>
    </citation>
    <scope>NUCLEOTIDE SEQUENCE</scope>
</reference>
<dbReference type="EMBL" id="CAFBMH010000001">
    <property type="protein sequence ID" value="CAB4888565.1"/>
    <property type="molecule type" value="Genomic_DNA"/>
</dbReference>
<organism evidence="3">
    <name type="scientific">freshwater metagenome</name>
    <dbReference type="NCBI Taxonomy" id="449393"/>
    <lineage>
        <taxon>unclassified sequences</taxon>
        <taxon>metagenomes</taxon>
        <taxon>ecological metagenomes</taxon>
    </lineage>
</organism>
<name>A0A6J6S4N8_9ZZZZ</name>
<dbReference type="SUPFAM" id="SSF46689">
    <property type="entry name" value="Homeodomain-like"/>
    <property type="match status" value="1"/>
</dbReference>
<evidence type="ECO:0000313" key="4">
    <source>
        <dbReference type="EMBL" id="CAB4813104.1"/>
    </source>
</evidence>
<sequence>MQLARGGGYDAVQMREVSAQADVALGTIYRYFASKDEILAEGLVAWVEGLRERIAVRPRRGNTAAEQLADALRAAARVPEDATPLLRALMTAMSSPSITVAEKSRQLHTLMREIVREALGSPPPQGVDVDGVCRVMAHVWSSGISQWVGGVTPLGAMGDDLALTAHLLLDPR</sequence>
<dbReference type="Gene3D" id="1.10.357.10">
    <property type="entry name" value="Tetracycline Repressor, domain 2"/>
    <property type="match status" value="1"/>
</dbReference>
<dbReference type="EMBL" id="CAFBOS010000006">
    <property type="protein sequence ID" value="CAB4978430.1"/>
    <property type="molecule type" value="Genomic_DNA"/>
</dbReference>
<evidence type="ECO:0000259" key="2">
    <source>
        <dbReference type="PROSITE" id="PS50977"/>
    </source>
</evidence>
<dbReference type="InterPro" id="IPR041642">
    <property type="entry name" value="KstR_C"/>
</dbReference>
<dbReference type="PANTHER" id="PTHR30055:SF242">
    <property type="entry name" value="HTH-TYPE TRANSCRIPTIONAL REPRESSOR KSTR"/>
    <property type="match status" value="1"/>
</dbReference>
<dbReference type="GO" id="GO:0000976">
    <property type="term" value="F:transcription cis-regulatory region binding"/>
    <property type="evidence" value="ECO:0007669"/>
    <property type="project" value="TreeGrafter"/>
</dbReference>